<name>A0ABU5E1N3_9PROT</name>
<evidence type="ECO:0000313" key="4">
    <source>
        <dbReference type="Proteomes" id="UP001271769"/>
    </source>
</evidence>
<dbReference type="NCBIfam" id="TIGR03317">
    <property type="entry name" value="ygfZ_signature"/>
    <property type="match status" value="1"/>
</dbReference>
<keyword evidence="1" id="KW-0809">Transit peptide</keyword>
<dbReference type="InterPro" id="IPR045179">
    <property type="entry name" value="YgfZ/GcvT"/>
</dbReference>
<dbReference type="InterPro" id="IPR057460">
    <property type="entry name" value="CAF17_C"/>
</dbReference>
<dbReference type="PANTHER" id="PTHR22602">
    <property type="entry name" value="TRANSFERASE CAF17, MITOCHONDRIAL-RELATED"/>
    <property type="match status" value="1"/>
</dbReference>
<comment type="caution">
    <text evidence="3">The sequence shown here is derived from an EMBL/GenBank/DDBJ whole genome shotgun (WGS) entry which is preliminary data.</text>
</comment>
<evidence type="ECO:0000313" key="3">
    <source>
        <dbReference type="EMBL" id="MDY0872731.1"/>
    </source>
</evidence>
<dbReference type="InterPro" id="IPR027266">
    <property type="entry name" value="TrmE/GcvT-like"/>
</dbReference>
<dbReference type="PANTHER" id="PTHR22602:SF0">
    <property type="entry name" value="TRANSFERASE CAF17, MITOCHONDRIAL-RELATED"/>
    <property type="match status" value="1"/>
</dbReference>
<evidence type="ECO:0000259" key="2">
    <source>
        <dbReference type="Pfam" id="PF25455"/>
    </source>
</evidence>
<dbReference type="SUPFAM" id="SSF103025">
    <property type="entry name" value="Folate-binding domain"/>
    <property type="match status" value="1"/>
</dbReference>
<accession>A0ABU5E1N3</accession>
<dbReference type="Proteomes" id="UP001271769">
    <property type="component" value="Unassembled WGS sequence"/>
</dbReference>
<dbReference type="InterPro" id="IPR017703">
    <property type="entry name" value="YgfZ/GCV_T_CS"/>
</dbReference>
<sequence>MEDKAFFELNPARSMIAIGGQDRAEFLQGLISNDTKRIGPAQAVFAALLSPQGKFAYDLLLVEEGARYLVDCESARRADLLKRLKMFKLRSQVTLDDLDSEFVVVNLFGGGALARIGLAAHAGAAKALGGGVVFTDPRLPDLGVHAFLPRATYGATLSDLGFAEAPQGSFKDHRYALGVPEGSHDLLPDKAIPLECGFDELNGVDWQKGCYMGQELTARTKYRGLVRKRLLPVRFEGNPPPIGTDLTLDGKDVGDIRAVDGYRGLALLRLEYLDAILANGIDVDGTRVTASIPNWVKLPAVA</sequence>
<reference evidence="3 4" key="1">
    <citation type="journal article" date="2013" name="Antonie Van Leeuwenhoek">
        <title>Dongia rigui sp. nov., isolated from freshwater of a large wetland in Korea.</title>
        <authorList>
            <person name="Baik K.S."/>
            <person name="Hwang Y.M."/>
            <person name="Choi J.S."/>
            <person name="Kwon J."/>
            <person name="Seong C.N."/>
        </authorList>
    </citation>
    <scope>NUCLEOTIDE SEQUENCE [LARGE SCALE GENOMIC DNA]</scope>
    <source>
        <strain evidence="3 4">04SU4-P</strain>
    </source>
</reference>
<dbReference type="EMBL" id="JAXCLX010000002">
    <property type="protein sequence ID" value="MDY0872731.1"/>
    <property type="molecule type" value="Genomic_DNA"/>
</dbReference>
<dbReference type="Pfam" id="PF25455">
    <property type="entry name" value="Beta-barrel_CAF17_C"/>
    <property type="match status" value="1"/>
</dbReference>
<feature type="domain" description="CAF17 C-terminal" evidence="2">
    <location>
        <begin position="227"/>
        <end position="297"/>
    </location>
</feature>
<protein>
    <submittedName>
        <fullName evidence="3">Folate-binding protein</fullName>
    </submittedName>
</protein>
<organism evidence="3 4">
    <name type="scientific">Dongia rigui</name>
    <dbReference type="NCBI Taxonomy" id="940149"/>
    <lineage>
        <taxon>Bacteria</taxon>
        <taxon>Pseudomonadati</taxon>
        <taxon>Pseudomonadota</taxon>
        <taxon>Alphaproteobacteria</taxon>
        <taxon>Rhodospirillales</taxon>
        <taxon>Dongiaceae</taxon>
        <taxon>Dongia</taxon>
    </lineage>
</organism>
<dbReference type="RefSeq" id="WP_320501205.1">
    <property type="nucleotide sequence ID" value="NZ_JAXCLX010000002.1"/>
</dbReference>
<evidence type="ECO:0000256" key="1">
    <source>
        <dbReference type="ARBA" id="ARBA00022946"/>
    </source>
</evidence>
<keyword evidence="4" id="KW-1185">Reference proteome</keyword>
<dbReference type="Gene3D" id="3.30.1360.120">
    <property type="entry name" value="Probable tRNA modification gtpase trme, domain 1"/>
    <property type="match status" value="1"/>
</dbReference>
<gene>
    <name evidence="3" type="ORF">SMD31_12385</name>
</gene>
<proteinExistence type="predicted"/>